<keyword evidence="6 14" id="KW-0479">Metal-binding</keyword>
<proteinExistence type="inferred from homology"/>
<comment type="similarity">
    <text evidence="4 15">Belongs to the cytochrome P450 family.</text>
</comment>
<evidence type="ECO:0000256" key="16">
    <source>
        <dbReference type="SAM" id="Phobius"/>
    </source>
</evidence>
<dbReference type="EMBL" id="CAXIEN010000211">
    <property type="protein sequence ID" value="CAL1286964.1"/>
    <property type="molecule type" value="Genomic_DNA"/>
</dbReference>
<dbReference type="GO" id="GO:0020037">
    <property type="term" value="F:heme binding"/>
    <property type="evidence" value="ECO:0007669"/>
    <property type="project" value="InterPro"/>
</dbReference>
<keyword evidence="8" id="KW-0492">Microsome</keyword>
<sequence length="497" mass="56905">MDFSQVLFFVITSYISIVIIRWALKRHKRLSLFKRYGIPGPKTSFITGNMDQLKSGSTPNDIITSWLKEFGDVFGYFLGDTPYLVVKDLDMIKQVFIKDSHVFTNRQDLFLDMKPFNKTVVHLKDKRWKEVRSFLTPTFSSGKIKLMTDIVDKKVDITLDIVEKHAQKNEMFDIYELVQGLSLDVIAACALAMETHCQEISKDIFLISVRDFFRNAHNQAVDNAIKFPFVETIMSFLFKYMTKSGQMTSLILDSVHKAIAARRKNPDIKSMDILQFMLDHSEAKVTSGLTDEEIVANAYIFLLAAYETTATALAFTFYLLVKHPEIQEKLYQEIEKIEDSSYSSVQNIQYLNQVVSESLRYFPPSTGFISRQCQQDHHVGSITIPEGAVVLAPVWDIHHDPELWPDPWKFDPDRFSLENKASMDSMAYMPFGNGSRKCIGARFAQLEIKLAIFRLLKKFKFEACEKTDDPLTLICPNVNIIPAKGVYLRAVPRTATA</sequence>
<keyword evidence="12 16" id="KW-0472">Membrane</keyword>
<dbReference type="CDD" id="cd11055">
    <property type="entry name" value="CYP3A-like"/>
    <property type="match status" value="1"/>
</dbReference>
<name>A0AAV2AUK8_9ARAC</name>
<reference evidence="17 18" key="1">
    <citation type="submission" date="2024-04" db="EMBL/GenBank/DDBJ databases">
        <authorList>
            <person name="Rising A."/>
            <person name="Reimegard J."/>
            <person name="Sonavane S."/>
            <person name="Akerstrom W."/>
            <person name="Nylinder S."/>
            <person name="Hedman E."/>
            <person name="Kallberg Y."/>
        </authorList>
    </citation>
    <scope>NUCLEOTIDE SEQUENCE [LARGE SCALE GENOMIC DNA]</scope>
</reference>
<dbReference type="Proteomes" id="UP001497382">
    <property type="component" value="Unassembled WGS sequence"/>
</dbReference>
<dbReference type="AlphaFoldDB" id="A0AAV2AUK8"/>
<dbReference type="GO" id="GO:0008395">
    <property type="term" value="F:steroid hydroxylase activity"/>
    <property type="evidence" value="ECO:0007669"/>
    <property type="project" value="TreeGrafter"/>
</dbReference>
<keyword evidence="10 14" id="KW-0408">Iron</keyword>
<accession>A0AAV2AUK8</accession>
<evidence type="ECO:0000256" key="9">
    <source>
        <dbReference type="ARBA" id="ARBA00023002"/>
    </source>
</evidence>
<dbReference type="PRINTS" id="PR00463">
    <property type="entry name" value="EP450I"/>
</dbReference>
<dbReference type="PANTHER" id="PTHR24302:SF15">
    <property type="entry name" value="FATTY-ACID PEROXYGENASE"/>
    <property type="match status" value="1"/>
</dbReference>
<dbReference type="Gene3D" id="1.10.630.10">
    <property type="entry name" value="Cytochrome P450"/>
    <property type="match status" value="1"/>
</dbReference>
<feature type="binding site" description="axial binding residue" evidence="14">
    <location>
        <position position="438"/>
    </location>
    <ligand>
        <name>heme</name>
        <dbReference type="ChEBI" id="CHEBI:30413"/>
    </ligand>
    <ligandPart>
        <name>Fe</name>
        <dbReference type="ChEBI" id="CHEBI:18248"/>
    </ligandPart>
</feature>
<feature type="transmembrane region" description="Helical" evidence="16">
    <location>
        <begin position="6"/>
        <end position="24"/>
    </location>
</feature>
<evidence type="ECO:0000256" key="12">
    <source>
        <dbReference type="ARBA" id="ARBA00023136"/>
    </source>
</evidence>
<evidence type="ECO:0000256" key="13">
    <source>
        <dbReference type="ARBA" id="ARBA00043906"/>
    </source>
</evidence>
<evidence type="ECO:0008006" key="19">
    <source>
        <dbReference type="Google" id="ProtNLM"/>
    </source>
</evidence>
<dbReference type="PRINTS" id="PR00385">
    <property type="entry name" value="P450"/>
</dbReference>
<dbReference type="SUPFAM" id="SSF48264">
    <property type="entry name" value="Cytochrome P450"/>
    <property type="match status" value="1"/>
</dbReference>
<comment type="subcellular location">
    <subcellularLocation>
        <location evidence="3">Endoplasmic reticulum membrane</location>
        <topology evidence="3">Peripheral membrane protein</topology>
    </subcellularLocation>
    <subcellularLocation>
        <location evidence="2">Microsome membrane</location>
        <topology evidence="2">Peripheral membrane protein</topology>
    </subcellularLocation>
</comment>
<keyword evidence="11 15" id="KW-0503">Monooxygenase</keyword>
<keyword evidence="18" id="KW-1185">Reference proteome</keyword>
<dbReference type="InterPro" id="IPR002401">
    <property type="entry name" value="Cyt_P450_E_grp-I"/>
</dbReference>
<keyword evidence="9 15" id="KW-0560">Oxidoreductase</keyword>
<comment type="caution">
    <text evidence="17">The sequence shown here is derived from an EMBL/GenBank/DDBJ whole genome shotgun (WGS) entry which is preliminary data.</text>
</comment>
<evidence type="ECO:0000256" key="15">
    <source>
        <dbReference type="RuleBase" id="RU000461"/>
    </source>
</evidence>
<dbReference type="InterPro" id="IPR001128">
    <property type="entry name" value="Cyt_P450"/>
</dbReference>
<evidence type="ECO:0000313" key="18">
    <source>
        <dbReference type="Proteomes" id="UP001497382"/>
    </source>
</evidence>
<dbReference type="InterPro" id="IPR036396">
    <property type="entry name" value="Cyt_P450_sf"/>
</dbReference>
<dbReference type="InterPro" id="IPR050705">
    <property type="entry name" value="Cytochrome_P450_3A"/>
</dbReference>
<evidence type="ECO:0000256" key="10">
    <source>
        <dbReference type="ARBA" id="ARBA00023004"/>
    </source>
</evidence>
<dbReference type="GO" id="GO:0016705">
    <property type="term" value="F:oxidoreductase activity, acting on paired donors, with incorporation or reduction of molecular oxygen"/>
    <property type="evidence" value="ECO:0007669"/>
    <property type="project" value="InterPro"/>
</dbReference>
<protein>
    <recommendedName>
        <fullName evidence="19">Cytochrome P450</fullName>
    </recommendedName>
</protein>
<gene>
    <name evidence="17" type="ORF">LARSCL_LOCUS14544</name>
</gene>
<keyword evidence="5 14" id="KW-0349">Heme</keyword>
<evidence type="ECO:0000313" key="17">
    <source>
        <dbReference type="EMBL" id="CAL1286964.1"/>
    </source>
</evidence>
<evidence type="ECO:0000256" key="7">
    <source>
        <dbReference type="ARBA" id="ARBA00022824"/>
    </source>
</evidence>
<dbReference type="PROSITE" id="PS00086">
    <property type="entry name" value="CYTOCHROME_P450"/>
    <property type="match status" value="1"/>
</dbReference>
<evidence type="ECO:0000256" key="11">
    <source>
        <dbReference type="ARBA" id="ARBA00023033"/>
    </source>
</evidence>
<keyword evidence="16" id="KW-1133">Transmembrane helix</keyword>
<evidence type="ECO:0000256" key="14">
    <source>
        <dbReference type="PIRSR" id="PIRSR602401-1"/>
    </source>
</evidence>
<keyword evidence="7" id="KW-0256">Endoplasmic reticulum</keyword>
<evidence type="ECO:0000256" key="2">
    <source>
        <dbReference type="ARBA" id="ARBA00004174"/>
    </source>
</evidence>
<evidence type="ECO:0000256" key="5">
    <source>
        <dbReference type="ARBA" id="ARBA00022617"/>
    </source>
</evidence>
<comment type="cofactor">
    <cofactor evidence="1 14">
        <name>heme</name>
        <dbReference type="ChEBI" id="CHEBI:30413"/>
    </cofactor>
</comment>
<dbReference type="FunFam" id="1.10.630.10:FF:000042">
    <property type="entry name" value="Cytochrome P450"/>
    <property type="match status" value="1"/>
</dbReference>
<evidence type="ECO:0000256" key="4">
    <source>
        <dbReference type="ARBA" id="ARBA00010617"/>
    </source>
</evidence>
<dbReference type="GO" id="GO:0005506">
    <property type="term" value="F:iron ion binding"/>
    <property type="evidence" value="ECO:0007669"/>
    <property type="project" value="InterPro"/>
</dbReference>
<dbReference type="Pfam" id="PF00067">
    <property type="entry name" value="p450"/>
    <property type="match status" value="1"/>
</dbReference>
<comment type="function">
    <text evidence="13">Cytochromes P450 are a group of heme-thiolate monooxygenases. They oxidize a variety of structurally unrelated compounds, including steroids, fatty acids, and xenobiotics.</text>
</comment>
<dbReference type="InterPro" id="IPR017972">
    <property type="entry name" value="Cyt_P450_CS"/>
</dbReference>
<evidence type="ECO:0000256" key="3">
    <source>
        <dbReference type="ARBA" id="ARBA00004406"/>
    </source>
</evidence>
<dbReference type="GO" id="GO:0005789">
    <property type="term" value="C:endoplasmic reticulum membrane"/>
    <property type="evidence" value="ECO:0007669"/>
    <property type="project" value="UniProtKB-SubCell"/>
</dbReference>
<organism evidence="17 18">
    <name type="scientific">Larinioides sclopetarius</name>
    <dbReference type="NCBI Taxonomy" id="280406"/>
    <lineage>
        <taxon>Eukaryota</taxon>
        <taxon>Metazoa</taxon>
        <taxon>Ecdysozoa</taxon>
        <taxon>Arthropoda</taxon>
        <taxon>Chelicerata</taxon>
        <taxon>Arachnida</taxon>
        <taxon>Araneae</taxon>
        <taxon>Araneomorphae</taxon>
        <taxon>Entelegynae</taxon>
        <taxon>Araneoidea</taxon>
        <taxon>Araneidae</taxon>
        <taxon>Larinioides</taxon>
    </lineage>
</organism>
<keyword evidence="16" id="KW-0812">Transmembrane</keyword>
<evidence type="ECO:0000256" key="1">
    <source>
        <dbReference type="ARBA" id="ARBA00001971"/>
    </source>
</evidence>
<dbReference type="PANTHER" id="PTHR24302">
    <property type="entry name" value="CYTOCHROME P450 FAMILY 3"/>
    <property type="match status" value="1"/>
</dbReference>
<evidence type="ECO:0000256" key="6">
    <source>
        <dbReference type="ARBA" id="ARBA00022723"/>
    </source>
</evidence>
<evidence type="ECO:0000256" key="8">
    <source>
        <dbReference type="ARBA" id="ARBA00022848"/>
    </source>
</evidence>